<feature type="binding site" evidence="10 14">
    <location>
        <position position="25"/>
    </location>
    <ligand>
        <name>substrate</name>
    </ligand>
</feature>
<dbReference type="HAMAP" id="MF_02227">
    <property type="entry name" value="RPE"/>
    <property type="match status" value="1"/>
</dbReference>
<feature type="active site" description="Proton donor" evidence="10 12">
    <location>
        <position position="193"/>
    </location>
</feature>
<feature type="binding site" evidence="10 13">
    <location>
        <position position="193"/>
    </location>
    <ligand>
        <name>a divalent metal cation</name>
        <dbReference type="ChEBI" id="CHEBI:60240"/>
    </ligand>
</feature>
<dbReference type="Proteomes" id="UP000184474">
    <property type="component" value="Unassembled WGS sequence"/>
</dbReference>
<keyword evidence="16" id="KW-1185">Reference proteome</keyword>
<keyword evidence="8 10" id="KW-0479">Metal-binding</keyword>
<name>A0A1M6QCY8_REIAG</name>
<comment type="similarity">
    <text evidence="6 10 11">Belongs to the ribulose-phosphate 3-epimerase family.</text>
</comment>
<comment type="function">
    <text evidence="10">Catalyzes the reversible epimerization of D-ribulose 5-phosphate to D-xylulose 5-phosphate.</text>
</comment>
<feature type="binding site" evidence="14">
    <location>
        <position position="195"/>
    </location>
    <ligand>
        <name>substrate</name>
    </ligand>
</feature>
<dbReference type="NCBIfam" id="NF004076">
    <property type="entry name" value="PRK05581.1-4"/>
    <property type="match status" value="1"/>
</dbReference>
<evidence type="ECO:0000256" key="1">
    <source>
        <dbReference type="ARBA" id="ARBA00001782"/>
    </source>
</evidence>
<dbReference type="GO" id="GO:0004750">
    <property type="term" value="F:D-ribulose-phosphate 3-epimerase activity"/>
    <property type="evidence" value="ECO:0007669"/>
    <property type="project" value="UniProtKB-UniRule"/>
</dbReference>
<dbReference type="GO" id="GO:0005737">
    <property type="term" value="C:cytoplasm"/>
    <property type="evidence" value="ECO:0007669"/>
    <property type="project" value="UniProtKB-ARBA"/>
</dbReference>
<evidence type="ECO:0000256" key="6">
    <source>
        <dbReference type="ARBA" id="ARBA00009541"/>
    </source>
</evidence>
<evidence type="ECO:0000313" key="16">
    <source>
        <dbReference type="Proteomes" id="UP000184474"/>
    </source>
</evidence>
<evidence type="ECO:0000256" key="14">
    <source>
        <dbReference type="PIRSR" id="PIRSR001461-3"/>
    </source>
</evidence>
<feature type="binding site" evidence="10 14">
    <location>
        <position position="83"/>
    </location>
    <ligand>
        <name>substrate</name>
    </ligand>
</feature>
<dbReference type="EMBL" id="FRAA01000003">
    <property type="protein sequence ID" value="SHK17923.1"/>
    <property type="molecule type" value="Genomic_DNA"/>
</dbReference>
<keyword evidence="13" id="KW-0862">Zinc</keyword>
<keyword evidence="13" id="KW-0464">Manganese</keyword>
<gene>
    <name evidence="10" type="primary">rpe</name>
    <name evidence="15" type="ORF">SAMN04488028_103270</name>
</gene>
<dbReference type="EC" id="5.1.3.1" evidence="7 10"/>
<dbReference type="GO" id="GO:0019323">
    <property type="term" value="P:pentose catabolic process"/>
    <property type="evidence" value="ECO:0007669"/>
    <property type="project" value="UniProtKB-UniRule"/>
</dbReference>
<feature type="binding site" evidence="10 13">
    <location>
        <position position="83"/>
    </location>
    <ligand>
        <name>a divalent metal cation</name>
        <dbReference type="ChEBI" id="CHEBI:60240"/>
    </ligand>
</feature>
<sequence>MRKGEPRIYLHKIKPMQKQIQIAPSILSADFSKLGTDIVMVDEGGADVIHYDVMDGHFVPNITIGPLVLNSIRKCTQLPIDVHLMIENADNYIPAFAEAGADWISVHVEACPHLHRSIQLIKGLGKRAGVVLNPHTPLSAIEDILPDVDFVLIMSVNPGFGGQSLIPSTLDKIARLKDLLIQKHLEHIEIEIDGGVKLDNIKQVIDAGTDIIVSGSGIYNTPDPKATIRQMKSI</sequence>
<feature type="binding site" evidence="10">
    <location>
        <begin position="193"/>
        <end position="195"/>
    </location>
    <ligand>
        <name>substrate</name>
    </ligand>
</feature>
<evidence type="ECO:0000256" key="2">
    <source>
        <dbReference type="ARBA" id="ARBA00001936"/>
    </source>
</evidence>
<evidence type="ECO:0000256" key="9">
    <source>
        <dbReference type="ARBA" id="ARBA00023235"/>
    </source>
</evidence>
<dbReference type="PROSITE" id="PS01085">
    <property type="entry name" value="RIBUL_P_3_EPIMER_1"/>
    <property type="match status" value="1"/>
</dbReference>
<dbReference type="InterPro" id="IPR026019">
    <property type="entry name" value="Ribul_P_3_epim"/>
</dbReference>
<dbReference type="InterPro" id="IPR011060">
    <property type="entry name" value="RibuloseP-bd_barrel"/>
</dbReference>
<accession>A0A1M6QCY8</accession>
<comment type="pathway">
    <text evidence="10">Carbohydrate degradation.</text>
</comment>
<feature type="active site" description="Proton acceptor" evidence="10 12">
    <location>
        <position position="52"/>
    </location>
</feature>
<dbReference type="CDD" id="cd00429">
    <property type="entry name" value="RPE"/>
    <property type="match status" value="1"/>
</dbReference>
<reference evidence="16" key="1">
    <citation type="submission" date="2016-11" db="EMBL/GenBank/DDBJ databases">
        <authorList>
            <person name="Varghese N."/>
            <person name="Submissions S."/>
        </authorList>
    </citation>
    <scope>NUCLEOTIDE SEQUENCE [LARGE SCALE GENOMIC DNA]</scope>
    <source>
        <strain evidence="16">DSM 26134</strain>
    </source>
</reference>
<evidence type="ECO:0000256" key="8">
    <source>
        <dbReference type="ARBA" id="ARBA00022723"/>
    </source>
</evidence>
<comment type="cofactor">
    <cofactor evidence="3">
        <name>Co(2+)</name>
        <dbReference type="ChEBI" id="CHEBI:48828"/>
    </cofactor>
</comment>
<evidence type="ECO:0000313" key="15">
    <source>
        <dbReference type="EMBL" id="SHK17923.1"/>
    </source>
</evidence>
<dbReference type="NCBIfam" id="TIGR01163">
    <property type="entry name" value="rpe"/>
    <property type="match status" value="1"/>
</dbReference>
<evidence type="ECO:0000256" key="12">
    <source>
        <dbReference type="PIRSR" id="PIRSR001461-1"/>
    </source>
</evidence>
<dbReference type="GO" id="GO:0046872">
    <property type="term" value="F:metal ion binding"/>
    <property type="evidence" value="ECO:0007669"/>
    <property type="project" value="UniProtKB-UniRule"/>
</dbReference>
<evidence type="ECO:0000256" key="3">
    <source>
        <dbReference type="ARBA" id="ARBA00001941"/>
    </source>
</evidence>
<dbReference type="SUPFAM" id="SSF51366">
    <property type="entry name" value="Ribulose-phoshate binding barrel"/>
    <property type="match status" value="1"/>
</dbReference>
<dbReference type="AlphaFoldDB" id="A0A1M6QCY8"/>
<evidence type="ECO:0000256" key="10">
    <source>
        <dbReference type="HAMAP-Rule" id="MF_02227"/>
    </source>
</evidence>
<comment type="cofactor">
    <cofactor evidence="4">
        <name>Zn(2+)</name>
        <dbReference type="ChEBI" id="CHEBI:29105"/>
    </cofactor>
</comment>
<feature type="binding site" evidence="10 13">
    <location>
        <position position="52"/>
    </location>
    <ligand>
        <name>a divalent metal cation</name>
        <dbReference type="ChEBI" id="CHEBI:60240"/>
    </ligand>
</feature>
<feature type="binding site" evidence="10 14">
    <location>
        <begin position="159"/>
        <end position="162"/>
    </location>
    <ligand>
        <name>substrate</name>
    </ligand>
</feature>
<comment type="cofactor">
    <cofactor evidence="10 13">
        <name>a divalent metal cation</name>
        <dbReference type="ChEBI" id="CHEBI:60240"/>
    </cofactor>
    <text evidence="10 13">Binds 1 divalent metal cation per subunit.</text>
</comment>
<feature type="binding site" evidence="10 13">
    <location>
        <position position="50"/>
    </location>
    <ligand>
        <name>a divalent metal cation</name>
        <dbReference type="ChEBI" id="CHEBI:60240"/>
    </ligand>
</feature>
<dbReference type="FunFam" id="3.20.20.70:FF:000004">
    <property type="entry name" value="Ribulose-phosphate 3-epimerase"/>
    <property type="match status" value="1"/>
</dbReference>
<dbReference type="Gene3D" id="3.20.20.70">
    <property type="entry name" value="Aldolase class I"/>
    <property type="match status" value="1"/>
</dbReference>
<evidence type="ECO:0000256" key="4">
    <source>
        <dbReference type="ARBA" id="ARBA00001947"/>
    </source>
</evidence>
<dbReference type="STRING" id="156994.SAMN04488028_103270"/>
<comment type="cofactor">
    <cofactor evidence="5">
        <name>Fe(2+)</name>
        <dbReference type="ChEBI" id="CHEBI:29033"/>
    </cofactor>
</comment>
<keyword evidence="10 11" id="KW-0119">Carbohydrate metabolism</keyword>
<evidence type="ECO:0000256" key="13">
    <source>
        <dbReference type="PIRSR" id="PIRSR001461-2"/>
    </source>
</evidence>
<proteinExistence type="inferred from homology"/>
<evidence type="ECO:0000256" key="11">
    <source>
        <dbReference type="PIRNR" id="PIRNR001461"/>
    </source>
</evidence>
<evidence type="ECO:0000256" key="7">
    <source>
        <dbReference type="ARBA" id="ARBA00013188"/>
    </source>
</evidence>
<dbReference type="PANTHER" id="PTHR11749">
    <property type="entry name" value="RIBULOSE-5-PHOSPHATE-3-EPIMERASE"/>
    <property type="match status" value="1"/>
</dbReference>
<organism evidence="15 16">
    <name type="scientific">Reichenbachiella agariperforans</name>
    <dbReference type="NCBI Taxonomy" id="156994"/>
    <lineage>
        <taxon>Bacteria</taxon>
        <taxon>Pseudomonadati</taxon>
        <taxon>Bacteroidota</taxon>
        <taxon>Cytophagia</taxon>
        <taxon>Cytophagales</taxon>
        <taxon>Reichenbachiellaceae</taxon>
        <taxon>Reichenbachiella</taxon>
    </lineage>
</organism>
<protein>
    <recommendedName>
        <fullName evidence="7 10">Ribulose-phosphate 3-epimerase</fullName>
        <ecNumber evidence="7 10">5.1.3.1</ecNumber>
    </recommendedName>
</protein>
<keyword evidence="9 10" id="KW-0413">Isomerase</keyword>
<dbReference type="InterPro" id="IPR013785">
    <property type="entry name" value="Aldolase_TIM"/>
</dbReference>
<comment type="cofactor">
    <cofactor evidence="2">
        <name>Mn(2+)</name>
        <dbReference type="ChEBI" id="CHEBI:29035"/>
    </cofactor>
</comment>
<keyword evidence="13" id="KW-0170">Cobalt</keyword>
<dbReference type="GO" id="GO:0006098">
    <property type="term" value="P:pentose-phosphate shunt"/>
    <property type="evidence" value="ECO:0007669"/>
    <property type="project" value="UniProtKB-UniRule"/>
</dbReference>
<dbReference type="Pfam" id="PF00834">
    <property type="entry name" value="Ribul_P_3_epim"/>
    <property type="match status" value="1"/>
</dbReference>
<feature type="binding site" evidence="10 14">
    <location>
        <begin position="215"/>
        <end position="216"/>
    </location>
    <ligand>
        <name>substrate</name>
    </ligand>
</feature>
<dbReference type="PIRSF" id="PIRSF001461">
    <property type="entry name" value="RPE"/>
    <property type="match status" value="1"/>
</dbReference>
<evidence type="ECO:0000256" key="5">
    <source>
        <dbReference type="ARBA" id="ARBA00001954"/>
    </source>
</evidence>
<dbReference type="InterPro" id="IPR000056">
    <property type="entry name" value="Ribul_P_3_epim-like"/>
</dbReference>
<comment type="catalytic activity">
    <reaction evidence="1 10 11">
        <text>D-ribulose 5-phosphate = D-xylulose 5-phosphate</text>
        <dbReference type="Rhea" id="RHEA:13677"/>
        <dbReference type="ChEBI" id="CHEBI:57737"/>
        <dbReference type="ChEBI" id="CHEBI:58121"/>
        <dbReference type="EC" id="5.1.3.1"/>
    </reaction>
</comment>